<comment type="caution">
    <text evidence="3">The sequence shown here is derived from an EMBL/GenBank/DDBJ whole genome shotgun (WGS) entry which is preliminary data.</text>
</comment>
<sequence>MTVRSPDQDLELAGVAMAHPVRVRDDVFTDEFFADPHRVYARLRAEAPVHNVVTPNQQKVWLVVGHAAARMALADPRLSKDVTVAQRVYERHTDPSARDRDFAQSLNAHMLNTDPPEHTRLRKLVAAAFSPRIIEDLRPRIADITSAHADELRARLDTTGSADLLDAIALPVPTAVICELLGIPEPARDVLRSAIADLLSIGDPAKIDRASQTLAGVLMQTLEEKKSNPGRDLLTGLMTAQDGDDRLTGHEMVSMAMLLLVAGHETTVNLVGNGMRALLENPASADELRSTPELIPAAVEELLRYDGPTSTVTFRFTTDDVELDGVTVPAEHPVVVSPLAANRDPARFPNPDVLDIRRDTSGAIPFGHGIHHCLGAALGRMEAVTIFETLLTAVPDLALDTSEPLVYRRSMLVNGLESLPVGRLAAR</sequence>
<evidence type="ECO:0000256" key="1">
    <source>
        <dbReference type="ARBA" id="ARBA00010617"/>
    </source>
</evidence>
<dbReference type="EMBL" id="JBEDNQ010000008">
    <property type="protein sequence ID" value="MEQ3552858.1"/>
    <property type="molecule type" value="Genomic_DNA"/>
</dbReference>
<keyword evidence="2" id="KW-0479">Metal-binding</keyword>
<proteinExistence type="inferred from homology"/>
<keyword evidence="2" id="KW-0408">Iron</keyword>
<dbReference type="Proteomes" id="UP001494902">
    <property type="component" value="Unassembled WGS sequence"/>
</dbReference>
<dbReference type="PANTHER" id="PTHR46696">
    <property type="entry name" value="P450, PUTATIVE (EUROFUNG)-RELATED"/>
    <property type="match status" value="1"/>
</dbReference>
<accession>A0ABV1KHN7</accession>
<dbReference type="InterPro" id="IPR017972">
    <property type="entry name" value="Cyt_P450_CS"/>
</dbReference>
<dbReference type="InterPro" id="IPR001128">
    <property type="entry name" value="Cyt_P450"/>
</dbReference>
<dbReference type="PANTHER" id="PTHR46696:SF1">
    <property type="entry name" value="CYTOCHROME P450 YJIB-RELATED"/>
    <property type="match status" value="1"/>
</dbReference>
<reference evidence="3 4" key="1">
    <citation type="submission" date="2024-03" db="EMBL/GenBank/DDBJ databases">
        <title>Draft genome sequence of Pseudonocardia nematodicida JCM 31783.</title>
        <authorList>
            <person name="Butdee W."/>
            <person name="Duangmal K."/>
        </authorList>
    </citation>
    <scope>NUCLEOTIDE SEQUENCE [LARGE SCALE GENOMIC DNA]</scope>
    <source>
        <strain evidence="3 4">JCM 31783</strain>
    </source>
</reference>
<dbReference type="RefSeq" id="WP_349299923.1">
    <property type="nucleotide sequence ID" value="NZ_JBEDNQ010000008.1"/>
</dbReference>
<keyword evidence="2" id="KW-0560">Oxidoreductase</keyword>
<dbReference type="InterPro" id="IPR002397">
    <property type="entry name" value="Cyt_P450_B"/>
</dbReference>
<dbReference type="SUPFAM" id="SSF48264">
    <property type="entry name" value="Cytochrome P450"/>
    <property type="match status" value="1"/>
</dbReference>
<dbReference type="CDD" id="cd11029">
    <property type="entry name" value="CYP107-like"/>
    <property type="match status" value="1"/>
</dbReference>
<evidence type="ECO:0000313" key="4">
    <source>
        <dbReference type="Proteomes" id="UP001494902"/>
    </source>
</evidence>
<gene>
    <name evidence="3" type="ORF">WIS52_20515</name>
</gene>
<organism evidence="3 4">
    <name type="scientific">Pseudonocardia nematodicida</name>
    <dbReference type="NCBI Taxonomy" id="1206997"/>
    <lineage>
        <taxon>Bacteria</taxon>
        <taxon>Bacillati</taxon>
        <taxon>Actinomycetota</taxon>
        <taxon>Actinomycetes</taxon>
        <taxon>Pseudonocardiales</taxon>
        <taxon>Pseudonocardiaceae</taxon>
        <taxon>Pseudonocardia</taxon>
    </lineage>
</organism>
<protein>
    <submittedName>
        <fullName evidence="3">Cytochrome P450</fullName>
    </submittedName>
</protein>
<keyword evidence="2" id="KW-0503">Monooxygenase</keyword>
<dbReference type="InterPro" id="IPR036396">
    <property type="entry name" value="Cyt_P450_sf"/>
</dbReference>
<dbReference type="Gene3D" id="1.10.630.10">
    <property type="entry name" value="Cytochrome P450"/>
    <property type="match status" value="1"/>
</dbReference>
<evidence type="ECO:0000256" key="2">
    <source>
        <dbReference type="RuleBase" id="RU000461"/>
    </source>
</evidence>
<keyword evidence="2" id="KW-0349">Heme</keyword>
<name>A0ABV1KHN7_9PSEU</name>
<dbReference type="Pfam" id="PF00067">
    <property type="entry name" value="p450"/>
    <property type="match status" value="1"/>
</dbReference>
<keyword evidence="4" id="KW-1185">Reference proteome</keyword>
<evidence type="ECO:0000313" key="3">
    <source>
        <dbReference type="EMBL" id="MEQ3552858.1"/>
    </source>
</evidence>
<dbReference type="PROSITE" id="PS00086">
    <property type="entry name" value="CYTOCHROME_P450"/>
    <property type="match status" value="1"/>
</dbReference>
<comment type="similarity">
    <text evidence="1 2">Belongs to the cytochrome P450 family.</text>
</comment>
<dbReference type="PRINTS" id="PR00359">
    <property type="entry name" value="BP450"/>
</dbReference>